<sequence length="304" mass="32323">MWQPEPGWHPLPGAAGPSTVGVWRTATPERALVVKRLAAPGPLDLPELADPHHFAYWRREADVVAGGLAAGLPGVRSRADGHLAVEEDDEGITLTQEWVEDACTSGLFVAHALGRLAGAPVPRAGVPLARDQLRDRLGRVAARGGWTTLARTTVSDVADHLWSRRSTWLDRVDALPQVLQHGDPTPANLRGRDGDDVLAVDWGSLGTGPVGSDLGYYSLAAREDLPPLLDAFLLGLPTDLATADEVLLGARVTAVYTALTRADWALARVATGEGALAGKFRHPSVAPYLRSLQRQSEAVDALIG</sequence>
<dbReference type="Proteomes" id="UP000679307">
    <property type="component" value="Chromosome"/>
</dbReference>
<dbReference type="Pfam" id="PF01636">
    <property type="entry name" value="APH"/>
    <property type="match status" value="1"/>
</dbReference>
<keyword evidence="3" id="KW-1185">Reference proteome</keyword>
<reference evidence="2 3" key="1">
    <citation type="submission" date="2021-05" db="EMBL/GenBank/DDBJ databases">
        <title>Complete genome of Nocardioides aquaticus KCTC 9944T isolated from meromictic and hypersaline Ekho Lake, Antarctica.</title>
        <authorList>
            <person name="Hwang K."/>
            <person name="Kim K.M."/>
            <person name="Choe H."/>
        </authorList>
    </citation>
    <scope>NUCLEOTIDE SEQUENCE [LARGE SCALE GENOMIC DNA]</scope>
    <source>
        <strain evidence="2 3">KCTC 9944</strain>
    </source>
</reference>
<protein>
    <recommendedName>
        <fullName evidence="1">Aminoglycoside phosphotransferase domain-containing protein</fullName>
    </recommendedName>
</protein>
<proteinExistence type="predicted"/>
<dbReference type="EMBL" id="CP075371">
    <property type="protein sequence ID" value="QVT80091.1"/>
    <property type="molecule type" value="Genomic_DNA"/>
</dbReference>
<dbReference type="Gene3D" id="3.90.1200.10">
    <property type="match status" value="1"/>
</dbReference>
<accession>A0ABX8EHW2</accession>
<organism evidence="2 3">
    <name type="scientific">Nocardioides aquaticus</name>
    <dbReference type="NCBI Taxonomy" id="160826"/>
    <lineage>
        <taxon>Bacteria</taxon>
        <taxon>Bacillati</taxon>
        <taxon>Actinomycetota</taxon>
        <taxon>Actinomycetes</taxon>
        <taxon>Propionibacteriales</taxon>
        <taxon>Nocardioidaceae</taxon>
        <taxon>Nocardioides</taxon>
    </lineage>
</organism>
<gene>
    <name evidence="2" type="ORF">ENKNEFLB_02482</name>
</gene>
<dbReference type="SUPFAM" id="SSF56112">
    <property type="entry name" value="Protein kinase-like (PK-like)"/>
    <property type="match status" value="1"/>
</dbReference>
<evidence type="ECO:0000259" key="1">
    <source>
        <dbReference type="Pfam" id="PF01636"/>
    </source>
</evidence>
<name>A0ABX8EHW2_9ACTN</name>
<dbReference type="InterPro" id="IPR002575">
    <property type="entry name" value="Aminoglycoside_PTrfase"/>
</dbReference>
<evidence type="ECO:0000313" key="2">
    <source>
        <dbReference type="EMBL" id="QVT80091.1"/>
    </source>
</evidence>
<dbReference type="InterPro" id="IPR011009">
    <property type="entry name" value="Kinase-like_dom_sf"/>
</dbReference>
<evidence type="ECO:0000313" key="3">
    <source>
        <dbReference type="Proteomes" id="UP000679307"/>
    </source>
</evidence>
<dbReference type="RefSeq" id="WP_214055702.1">
    <property type="nucleotide sequence ID" value="NZ_BAAAHS010000021.1"/>
</dbReference>
<feature type="domain" description="Aminoglycoside phosphotransferase" evidence="1">
    <location>
        <begin position="22"/>
        <end position="234"/>
    </location>
</feature>